<evidence type="ECO:0000259" key="3">
    <source>
        <dbReference type="PROSITE" id="PS50097"/>
    </source>
</evidence>
<comment type="similarity">
    <text evidence="2">Belongs to the Tdpoz family.</text>
</comment>
<dbReference type="SUPFAM" id="SSF49599">
    <property type="entry name" value="TRAF domain-like"/>
    <property type="match status" value="1"/>
</dbReference>
<comment type="pathway">
    <text evidence="1">Protein modification; protein ubiquitination.</text>
</comment>
<dbReference type="SMART" id="SM00225">
    <property type="entry name" value="BTB"/>
    <property type="match status" value="1"/>
</dbReference>
<evidence type="ECO:0000256" key="1">
    <source>
        <dbReference type="ARBA" id="ARBA00004906"/>
    </source>
</evidence>
<dbReference type="Pfam" id="PF24570">
    <property type="entry name" value="BACK_BPM_SPOP"/>
    <property type="match status" value="1"/>
</dbReference>
<evidence type="ECO:0000259" key="4">
    <source>
        <dbReference type="PROSITE" id="PS50144"/>
    </source>
</evidence>
<dbReference type="STRING" id="4565.A0A3B6RPQ5"/>
<dbReference type="Gramene" id="TraesROB_scaffold_030921_01G000200.1">
    <property type="protein sequence ID" value="TraesROB_scaffold_030921_01G000200.1"/>
    <property type="gene ID" value="TraesROB_scaffold_030921_01G000200"/>
</dbReference>
<dbReference type="Gramene" id="TraesJUL7A03G04026400.1">
    <property type="protein sequence ID" value="TraesJUL7A03G04026400.1.CDS1"/>
    <property type="gene ID" value="TraesJUL7A03G04026400"/>
</dbReference>
<proteinExistence type="inferred from homology"/>
<dbReference type="Gene3D" id="1.25.40.420">
    <property type="match status" value="1"/>
</dbReference>
<dbReference type="InterPro" id="IPR056423">
    <property type="entry name" value="BACK_BPM_SPOP"/>
</dbReference>
<dbReference type="PROSITE" id="PS50144">
    <property type="entry name" value="MATH"/>
    <property type="match status" value="1"/>
</dbReference>
<protein>
    <recommendedName>
        <fullName evidence="7">BTB domain-containing protein</fullName>
    </recommendedName>
</protein>
<dbReference type="InterPro" id="IPR008974">
    <property type="entry name" value="TRAF-like"/>
</dbReference>
<keyword evidence="6" id="KW-1185">Reference proteome</keyword>
<evidence type="ECO:0000256" key="2">
    <source>
        <dbReference type="ARBA" id="ARBA00010846"/>
    </source>
</evidence>
<dbReference type="GeneID" id="123153628"/>
<dbReference type="Gramene" id="TraesCS7A03G1071900.1">
    <property type="protein sequence ID" value="TraesCS7A03G1071900.1.CDS1"/>
    <property type="gene ID" value="TraesCS7A03G1071900"/>
</dbReference>
<dbReference type="SUPFAM" id="SSF54695">
    <property type="entry name" value="POZ domain"/>
    <property type="match status" value="1"/>
</dbReference>
<dbReference type="InterPro" id="IPR000210">
    <property type="entry name" value="BTB/POZ_dom"/>
</dbReference>
<sequence length="359" mass="38771">MANSSSSSSSGGKQPTRSASAIVARAVPVSGSHDLKIDGYSGAKGLGNGSCITSELFSIGGRLWRLQYYPDGYSGYPDWISIYLCLDPADVNTINVQFEISLLDQDGNPVSAYSKASNTCTFSKQSGSYGFWQFIKKKELEESADCLKDDVFTVRCVITMAKEIFTETIPAPVVVPPPDVLQHLGQLLSSGDGADVTFEVGDEKFPAHRCMLAARSSVFKAELLGTMKEKTDASVRLDGIEAKVFKAMLHFVYTDSLPHIDAGDAAVMAQHLLVVADRFNLGRLKLMCEDTLRSYIDTSTVATIWALAEQHGCGALKDACFKFLASLGNFKALTASDGFEHLMRSCPSLLKELAANLAT</sequence>
<dbReference type="Gramene" id="TraesCS7A02G442400.1">
    <property type="protein sequence ID" value="TraesCS7A02G442400.1.cds1"/>
    <property type="gene ID" value="TraesCS7A02G442400"/>
</dbReference>
<dbReference type="OrthoDB" id="6359816at2759"/>
<dbReference type="Gene3D" id="2.60.210.10">
    <property type="entry name" value="Apoptosis, Tumor Necrosis Factor Receptor Associated Protein 2, Chain A"/>
    <property type="match status" value="1"/>
</dbReference>
<dbReference type="Gramene" id="TraesCLE_scaffold_038666_01G000100.1">
    <property type="protein sequence ID" value="TraesCLE_scaffold_038666_01G000100.1"/>
    <property type="gene ID" value="TraesCLE_scaffold_038666_01G000100"/>
</dbReference>
<dbReference type="Proteomes" id="UP000019116">
    <property type="component" value="Chromosome 7A"/>
</dbReference>
<dbReference type="InterPro" id="IPR045005">
    <property type="entry name" value="BPM1-6"/>
</dbReference>
<dbReference type="Gramene" id="TraesPARA_EIv1.0_2331430.1">
    <property type="protein sequence ID" value="TraesPARA_EIv1.0_2331430.1.CDS1"/>
    <property type="gene ID" value="TraesPARA_EIv1.0_2331430"/>
</dbReference>
<gene>
    <name evidence="5" type="primary">LOC123153628</name>
</gene>
<dbReference type="EnsemblPlants" id="TraesCS7A02G442400.1">
    <property type="protein sequence ID" value="TraesCS7A02G442400.1.cds1"/>
    <property type="gene ID" value="TraesCS7A02G442400"/>
</dbReference>
<dbReference type="Gramene" id="TraesCAD_scaffold_023567_01G000200.1">
    <property type="protein sequence ID" value="TraesCAD_scaffold_023567_01G000200.1"/>
    <property type="gene ID" value="TraesCAD_scaffold_023567_01G000200"/>
</dbReference>
<dbReference type="Gene3D" id="3.30.710.10">
    <property type="entry name" value="Potassium Channel Kv1.1, Chain A"/>
    <property type="match status" value="1"/>
</dbReference>
<dbReference type="OMA" id="CVITMAK"/>
<evidence type="ECO:0000313" key="5">
    <source>
        <dbReference type="EnsemblPlants" id="TraesCS7A02G442400.1.cds1"/>
    </source>
</evidence>
<dbReference type="RefSeq" id="XP_044428592.1">
    <property type="nucleotide sequence ID" value="XM_044572657.1"/>
</dbReference>
<dbReference type="Gramene" id="TraesJAG7A03G03971690.1">
    <property type="protein sequence ID" value="TraesJAG7A03G03971690.1.CDS1"/>
    <property type="gene ID" value="TraesJAG7A03G03971690"/>
</dbReference>
<dbReference type="Pfam" id="PF22486">
    <property type="entry name" value="MATH_2"/>
    <property type="match status" value="1"/>
</dbReference>
<dbReference type="PANTHER" id="PTHR26379:SF512">
    <property type="entry name" value="BTB DOMAIN-CONTAINING PROTEIN"/>
    <property type="match status" value="1"/>
</dbReference>
<feature type="domain" description="MATH" evidence="4">
    <location>
        <begin position="30"/>
        <end position="158"/>
    </location>
</feature>
<dbReference type="PROSITE" id="PS50097">
    <property type="entry name" value="BTB"/>
    <property type="match status" value="1"/>
</dbReference>
<dbReference type="Gramene" id="TraesRN7A0101059000.1">
    <property type="protein sequence ID" value="TraesRN7A0101059000.1"/>
    <property type="gene ID" value="TraesRN7A0101059000"/>
</dbReference>
<dbReference type="PANTHER" id="PTHR26379">
    <property type="entry name" value="BTB/POZ AND MATH DOMAIN-CONTAINING PROTEIN 1"/>
    <property type="match status" value="1"/>
</dbReference>
<reference evidence="5" key="1">
    <citation type="submission" date="2018-08" db="EMBL/GenBank/DDBJ databases">
        <authorList>
            <person name="Rossello M."/>
        </authorList>
    </citation>
    <scope>NUCLEOTIDE SEQUENCE [LARGE SCALE GENOMIC DNA]</scope>
    <source>
        <strain evidence="5">cv. Chinese Spring</strain>
    </source>
</reference>
<reference evidence="5" key="2">
    <citation type="submission" date="2018-10" db="UniProtKB">
        <authorList>
            <consortium name="EnsemblPlants"/>
        </authorList>
    </citation>
    <scope>IDENTIFICATION</scope>
</reference>
<dbReference type="Gramene" id="TraesARI7A03G03963660.1">
    <property type="protein sequence ID" value="TraesARI7A03G03963660.1.CDS1"/>
    <property type="gene ID" value="TraesARI7A03G03963660"/>
</dbReference>
<dbReference type="Gramene" id="TraesKAR7A01G0404890.1">
    <property type="protein sequence ID" value="cds.TraesKAR7A01G0404890.1"/>
    <property type="gene ID" value="TraesKAR7A01G0404890"/>
</dbReference>
<dbReference type="SMART" id="SM00061">
    <property type="entry name" value="MATH"/>
    <property type="match status" value="1"/>
</dbReference>
<feature type="domain" description="BTB" evidence="3">
    <location>
        <begin position="194"/>
        <end position="261"/>
    </location>
</feature>
<dbReference type="KEGG" id="taes:123153628"/>
<evidence type="ECO:0008006" key="7">
    <source>
        <dbReference type="Google" id="ProtNLM"/>
    </source>
</evidence>
<dbReference type="Gramene" id="TraesSTA7A03G03985610.1">
    <property type="protein sequence ID" value="TraesSTA7A03G03985610.1.CDS1"/>
    <property type="gene ID" value="TraesSTA7A03G03985610"/>
</dbReference>
<dbReference type="CDD" id="cd00121">
    <property type="entry name" value="MATH"/>
    <property type="match status" value="1"/>
</dbReference>
<dbReference type="AlphaFoldDB" id="A0A3B6RPQ5"/>
<dbReference type="SMR" id="A0A3B6RPQ5"/>
<organism evidence="5">
    <name type="scientific">Triticum aestivum</name>
    <name type="common">Wheat</name>
    <dbReference type="NCBI Taxonomy" id="4565"/>
    <lineage>
        <taxon>Eukaryota</taxon>
        <taxon>Viridiplantae</taxon>
        <taxon>Streptophyta</taxon>
        <taxon>Embryophyta</taxon>
        <taxon>Tracheophyta</taxon>
        <taxon>Spermatophyta</taxon>
        <taxon>Magnoliopsida</taxon>
        <taxon>Liliopsida</taxon>
        <taxon>Poales</taxon>
        <taxon>Poaceae</taxon>
        <taxon>BOP clade</taxon>
        <taxon>Pooideae</taxon>
        <taxon>Triticodae</taxon>
        <taxon>Triticeae</taxon>
        <taxon>Triticinae</taxon>
        <taxon>Triticum</taxon>
    </lineage>
</organism>
<evidence type="ECO:0000313" key="6">
    <source>
        <dbReference type="Proteomes" id="UP000019116"/>
    </source>
</evidence>
<name>A0A3B6RPQ5_WHEAT</name>
<dbReference type="InterPro" id="IPR011333">
    <property type="entry name" value="SKP1/BTB/POZ_sf"/>
</dbReference>
<dbReference type="Pfam" id="PF00651">
    <property type="entry name" value="BTB"/>
    <property type="match status" value="1"/>
</dbReference>
<accession>A0A3B6RPQ5</accession>
<dbReference type="Gramene" id="TraesSYM7A03G03943770.1">
    <property type="protein sequence ID" value="TraesSYM7A03G03943770.1.CDS1"/>
    <property type="gene ID" value="TraesSYM7A03G03943770"/>
</dbReference>
<dbReference type="Gramene" id="TraesWEE_scaffold_010778_01G000200.1">
    <property type="protein sequence ID" value="TraesWEE_scaffold_010778_01G000200.1"/>
    <property type="gene ID" value="TraesWEE_scaffold_010778_01G000200"/>
</dbReference>
<dbReference type="GO" id="GO:0016567">
    <property type="term" value="P:protein ubiquitination"/>
    <property type="evidence" value="ECO:0007669"/>
    <property type="project" value="InterPro"/>
</dbReference>
<dbReference type="Gramene" id="TraesNOR7A03G04033410.1">
    <property type="protein sequence ID" value="TraesNOR7A03G04033410.1.CDS1"/>
    <property type="gene ID" value="TraesNOR7A03G04033410"/>
</dbReference>
<dbReference type="Gramene" id="TraesLDM7A03G03993310.1">
    <property type="protein sequence ID" value="TraesLDM7A03G03993310.1.CDS1"/>
    <property type="gene ID" value="TraesLDM7A03G03993310"/>
</dbReference>
<dbReference type="CDD" id="cd18280">
    <property type="entry name" value="BTB_POZ_BPM_plant"/>
    <property type="match status" value="1"/>
</dbReference>
<dbReference type="InterPro" id="IPR002083">
    <property type="entry name" value="MATH/TRAF_dom"/>
</dbReference>
<dbReference type="Gramene" id="TraesLAC7A03G03943680.1">
    <property type="protein sequence ID" value="TraesLAC7A03G03943680.1.CDS1"/>
    <property type="gene ID" value="TraesLAC7A03G03943680"/>
</dbReference>